<dbReference type="AlphaFoldDB" id="E0SPV0"/>
<evidence type="ECO:0000256" key="1">
    <source>
        <dbReference type="SAM" id="Phobius"/>
    </source>
</evidence>
<protein>
    <submittedName>
        <fullName evidence="2">Uncharacterized protein</fullName>
    </submittedName>
</protein>
<evidence type="ECO:0000313" key="3">
    <source>
        <dbReference type="Proteomes" id="UP000001304"/>
    </source>
</evidence>
<proteinExistence type="predicted"/>
<dbReference type="BioCyc" id="IAGG583356:GHAH-131-MONOMER"/>
<dbReference type="SUPFAM" id="SSF63829">
    <property type="entry name" value="Calcium-dependent phosphotriesterase"/>
    <property type="match status" value="1"/>
</dbReference>
<feature type="transmembrane region" description="Helical" evidence="1">
    <location>
        <begin position="993"/>
        <end position="1013"/>
    </location>
</feature>
<keyword evidence="1" id="KW-0812">Transmembrane</keyword>
<organism evidence="2 3">
    <name type="scientific">Ignisphaera aggregans (strain DSM 17230 / JCM 13409 / AQ1.S1)</name>
    <dbReference type="NCBI Taxonomy" id="583356"/>
    <lineage>
        <taxon>Archaea</taxon>
        <taxon>Thermoproteota</taxon>
        <taxon>Thermoprotei</taxon>
        <taxon>Desulfurococcales</taxon>
        <taxon>Desulfurococcaceae</taxon>
        <taxon>Ignisphaera</taxon>
    </lineage>
</organism>
<keyword evidence="1" id="KW-1133">Transmembrane helix</keyword>
<sequence length="1030" mass="114643">MSLFSSRVVVYVLIAVMLLSTVFNVAPNGYGFNVNSAEHIIIYENFDDQNVSDINATLLAHASIAEIDTGNYVLLLYSAGASDRGGAIEIPVRIDKYMEINFTAHFANPDGIYVFLSPYPVDDLINRCPSCAWEDYSDRRILTIGFDVYENRIKIDGREATSYLFNTSSPSTVSIKIRTPIIYIYIDGELVAIAVHNFSITKGYLVIGGRVGGGTSGNDCWIDDLKIYISSYTPQIPLYKPVDSSAVTLGVRWNFTIDIDALYGICIAGDYLIAVGHTANHDVIAVLNKTSGDPVNIKLAYHQYTGDEYSPYGFIECIYASGYIYVLSSSGAIVVFDLQLTKVNEVWTGLTFPESSTDSHIVFDGYYLYVMGWEQSSNTILKVLKYGISGASLNLVTSYSYGNSYLGVGTIEVNYVSNSIWIATINADQTENIIVVLDKDLNPINVIRIPSTDGLFIGTPKAVTHSDDGDVYVAGSRGLIRIDTSGRITKLIDKDVCFLHYAADLYIGIYSADHKTHLLALYDGTSVLYVTDQNGYLVGAGPMLSDLLTIYVAVAPSAGGGSKMIVALNRYRYGCGFTFELKSDAGIMKITVEKERIYSTETFLLIDHPNDTIDFRKFEGAITLIVRNTPPEFSVSSAEYGYRRYKVPISVPPNALTYFITSDDLNRDPRYSNFELYIAYVNNSLYVYYLYGSGNYRHEYRFVFLDREYMYRKEPGAEIYSKENEDFVPVLSFTYNCPSCVPCYMESVAAPCINCLNIVFSSQYLQAYVQLKGGAAVSGNATLLTVDYGDGVDYSEYSNYSVLIVKDVPDTFTVHSPTYGVRTYRVPLPQSRNIVTYFVAIDDGSAEDPYPDLELYIAFTRSRIYIYLLYDHGESFHSVNFICDNYSYSYYKPSNATLYNNGVPAMTFEIPATCPLEMCPATTVTLTTTTAIRATVTTTITTTAITTTTTTVEKTITTTMTYTSSYTTTVTIESPTTITTITTSTAIITTESLWSWILIIILLIALMICIIACRKQCRKSKKREEKQEEK</sequence>
<dbReference type="HOGENOM" id="CLU_294352_0_0_2"/>
<keyword evidence="1" id="KW-0472">Membrane</keyword>
<accession>E0SPV0</accession>
<name>E0SPV0_IGNAA</name>
<dbReference type="KEGG" id="iag:Igag_0120"/>
<dbReference type="EMBL" id="CP002098">
    <property type="protein sequence ID" value="ADM26972.1"/>
    <property type="molecule type" value="Genomic_DNA"/>
</dbReference>
<keyword evidence="3" id="KW-1185">Reference proteome</keyword>
<evidence type="ECO:0000313" key="2">
    <source>
        <dbReference type="EMBL" id="ADM26972.1"/>
    </source>
</evidence>
<gene>
    <name evidence="2" type="ordered locus">Igag_0120</name>
</gene>
<dbReference type="Proteomes" id="UP000001304">
    <property type="component" value="Chromosome"/>
</dbReference>
<reference evidence="2 3" key="1">
    <citation type="journal article" date="2010" name="Stand. Genomic Sci.">
        <title>Complete genome sequence of Ignisphaera aggregans type strain (AQ1.S1).</title>
        <authorList>
            <person name="Goker M."/>
            <person name="Held B."/>
            <person name="Lapidus A."/>
            <person name="Nolan M."/>
            <person name="Spring S."/>
            <person name="Yasawong M."/>
            <person name="Lucas S."/>
            <person name="Glavina Del Rio T."/>
            <person name="Tice H."/>
            <person name="Cheng J.F."/>
            <person name="Goodwin L."/>
            <person name="Tapia R."/>
            <person name="Pitluck S."/>
            <person name="Liolios K."/>
            <person name="Ivanova N."/>
            <person name="Mavromatis K."/>
            <person name="Mikhailova N."/>
            <person name="Pati A."/>
            <person name="Chen A."/>
            <person name="Palaniappan K."/>
            <person name="Brambilla E."/>
            <person name="Land M."/>
            <person name="Hauser L."/>
            <person name="Chang Y.J."/>
            <person name="Jeffries C.D."/>
            <person name="Brettin T."/>
            <person name="Detter J.C."/>
            <person name="Han C."/>
            <person name="Rohde M."/>
            <person name="Sikorski J."/>
            <person name="Woyke T."/>
            <person name="Bristow J."/>
            <person name="Eisen J.A."/>
            <person name="Markowitz V."/>
            <person name="Hugenholtz P."/>
            <person name="Kyrpides N.C."/>
            <person name="Klenk H.P."/>
        </authorList>
    </citation>
    <scope>NUCLEOTIDE SEQUENCE [LARGE SCALE GENOMIC DNA]</scope>
    <source>
        <strain evidence="3">DSM 17230 / JCM 13409 / AQ1.S1</strain>
    </source>
</reference>